<gene>
    <name evidence="2" type="ORF">DI628_02030</name>
</gene>
<reference evidence="2 3" key="1">
    <citation type="journal article" date="2017" name="Nat. Commun.">
        <title>In situ click chemistry generation of cyclooxygenase-2 inhibitors.</title>
        <authorList>
            <person name="Bhardwaj A."/>
            <person name="Kaur J."/>
            <person name="Wuest M."/>
            <person name="Wuest F."/>
        </authorList>
    </citation>
    <scope>NUCLEOTIDE SEQUENCE [LARGE SCALE GENOMIC DNA]</scope>
    <source>
        <strain evidence="2">S2_018_000_R2_106</strain>
    </source>
</reference>
<dbReference type="CDD" id="cd07262">
    <property type="entry name" value="VOC_like"/>
    <property type="match status" value="1"/>
</dbReference>
<dbReference type="SUPFAM" id="SSF54593">
    <property type="entry name" value="Glyoxalase/Bleomycin resistance protein/Dihydroxybiphenyl dioxygenase"/>
    <property type="match status" value="1"/>
</dbReference>
<proteinExistence type="predicted"/>
<evidence type="ECO:0000313" key="2">
    <source>
        <dbReference type="EMBL" id="TKW61423.1"/>
    </source>
</evidence>
<dbReference type="AlphaFoldDB" id="A0A6N4R301"/>
<accession>A0A6N4R301</accession>
<dbReference type="Pfam" id="PF00903">
    <property type="entry name" value="Glyoxalase"/>
    <property type="match status" value="1"/>
</dbReference>
<dbReference type="Proteomes" id="UP000320948">
    <property type="component" value="Unassembled WGS sequence"/>
</dbReference>
<evidence type="ECO:0000313" key="3">
    <source>
        <dbReference type="Proteomes" id="UP000320948"/>
    </source>
</evidence>
<dbReference type="InterPro" id="IPR004360">
    <property type="entry name" value="Glyas_Fos-R_dOase_dom"/>
</dbReference>
<evidence type="ECO:0000259" key="1">
    <source>
        <dbReference type="PROSITE" id="PS51819"/>
    </source>
</evidence>
<protein>
    <submittedName>
        <fullName evidence="2">VOC family protein</fullName>
    </submittedName>
</protein>
<comment type="caution">
    <text evidence="2">The sequence shown here is derived from an EMBL/GenBank/DDBJ whole genome shotgun (WGS) entry which is preliminary data.</text>
</comment>
<dbReference type="EMBL" id="VAFM01000001">
    <property type="protein sequence ID" value="TKW61423.1"/>
    <property type="molecule type" value="Genomic_DNA"/>
</dbReference>
<dbReference type="PROSITE" id="PS51819">
    <property type="entry name" value="VOC"/>
    <property type="match status" value="1"/>
</dbReference>
<dbReference type="InterPro" id="IPR029068">
    <property type="entry name" value="Glyas_Bleomycin-R_OHBP_Dase"/>
</dbReference>
<name>A0A6N4R301_BLAVI</name>
<dbReference type="InterPro" id="IPR037523">
    <property type="entry name" value="VOC_core"/>
</dbReference>
<organism evidence="2 3">
    <name type="scientific">Blastochloris viridis</name>
    <name type="common">Rhodopseudomonas viridis</name>
    <dbReference type="NCBI Taxonomy" id="1079"/>
    <lineage>
        <taxon>Bacteria</taxon>
        <taxon>Pseudomonadati</taxon>
        <taxon>Pseudomonadota</taxon>
        <taxon>Alphaproteobacteria</taxon>
        <taxon>Hyphomicrobiales</taxon>
        <taxon>Blastochloridaceae</taxon>
        <taxon>Blastochloris</taxon>
    </lineage>
</organism>
<dbReference type="PANTHER" id="PTHR35006">
    <property type="entry name" value="GLYOXALASE FAMILY PROTEIN (AFU_ORTHOLOGUE AFUA_5G14830)"/>
    <property type="match status" value="1"/>
</dbReference>
<feature type="domain" description="VOC" evidence="1">
    <location>
        <begin position="1"/>
        <end position="120"/>
    </location>
</feature>
<dbReference type="Gene3D" id="3.10.180.10">
    <property type="entry name" value="2,3-Dihydroxybiphenyl 1,2-Dioxygenase, domain 1"/>
    <property type="match status" value="1"/>
</dbReference>
<dbReference type="PANTHER" id="PTHR35006:SF2">
    <property type="entry name" value="GLYOXALASE FAMILY PROTEIN (AFU_ORTHOLOGUE AFUA_5G14830)"/>
    <property type="match status" value="1"/>
</dbReference>
<sequence>MINHISVGTSNYARAKAFYTAVFETLGYVMVTDFGDACGFGKDGELASFWLTDTATEQMVGFHVAFSTASPDAVDAFYTAALAHGGKDNGAPGLRPEYSPTYYAAFVISPDGHHLEAVHGR</sequence>